<sequence length="116" mass="13008">MTQISSKFPNRVMSSKIFPGDLMVFLRYLPVHLLTYCLAGSSCGHIINTIQKQREPGRRTRDSHMQQCPAPSEHALKPEPIWANASRPGSRAPVPALMAVTFHPSHDCVRLEDEQS</sequence>
<accession>A0A8H7NFM1</accession>
<feature type="region of interest" description="Disordered" evidence="1">
    <location>
        <begin position="53"/>
        <end position="88"/>
    </location>
</feature>
<gene>
    <name evidence="2" type="ORF">IM811_010179</name>
</gene>
<reference evidence="2" key="1">
    <citation type="submission" date="2020-10" db="EMBL/GenBank/DDBJ databases">
        <title>High-Quality Genome Resource of Clonostachys rosea strain S41 by Oxford Nanopore Long-Read Sequencing.</title>
        <authorList>
            <person name="Wang H."/>
        </authorList>
    </citation>
    <scope>NUCLEOTIDE SEQUENCE</scope>
    <source>
        <strain evidence="2">S41</strain>
    </source>
</reference>
<evidence type="ECO:0000313" key="2">
    <source>
        <dbReference type="EMBL" id="KAF9754738.1"/>
    </source>
</evidence>
<feature type="compositionally biased region" description="Basic and acidic residues" evidence="1">
    <location>
        <begin position="53"/>
        <end position="64"/>
    </location>
</feature>
<protein>
    <submittedName>
        <fullName evidence="2">Uncharacterized protein</fullName>
    </submittedName>
</protein>
<evidence type="ECO:0000256" key="1">
    <source>
        <dbReference type="SAM" id="MobiDB-lite"/>
    </source>
</evidence>
<dbReference type="EMBL" id="JADCTT010000003">
    <property type="protein sequence ID" value="KAF9754738.1"/>
    <property type="molecule type" value="Genomic_DNA"/>
</dbReference>
<dbReference type="AlphaFoldDB" id="A0A8H7NFM1"/>
<name>A0A8H7NFM1_BIOOC</name>
<comment type="caution">
    <text evidence="2">The sequence shown here is derived from an EMBL/GenBank/DDBJ whole genome shotgun (WGS) entry which is preliminary data.</text>
</comment>
<proteinExistence type="predicted"/>
<organism evidence="2 3">
    <name type="scientific">Bionectria ochroleuca</name>
    <name type="common">Gliocladium roseum</name>
    <dbReference type="NCBI Taxonomy" id="29856"/>
    <lineage>
        <taxon>Eukaryota</taxon>
        <taxon>Fungi</taxon>
        <taxon>Dikarya</taxon>
        <taxon>Ascomycota</taxon>
        <taxon>Pezizomycotina</taxon>
        <taxon>Sordariomycetes</taxon>
        <taxon>Hypocreomycetidae</taxon>
        <taxon>Hypocreales</taxon>
        <taxon>Bionectriaceae</taxon>
        <taxon>Clonostachys</taxon>
    </lineage>
</organism>
<dbReference type="Proteomes" id="UP000616885">
    <property type="component" value="Unassembled WGS sequence"/>
</dbReference>
<evidence type="ECO:0000313" key="3">
    <source>
        <dbReference type="Proteomes" id="UP000616885"/>
    </source>
</evidence>